<dbReference type="Ensembl" id="ENSDNVT00000028405.1">
    <property type="protein sequence ID" value="ENSDNVP00000023524.1"/>
    <property type="gene ID" value="ENSDNVG00000016360.1"/>
</dbReference>
<dbReference type="GO" id="GO:0019894">
    <property type="term" value="F:kinesin binding"/>
    <property type="evidence" value="ECO:0007669"/>
    <property type="project" value="TreeGrafter"/>
</dbReference>
<reference evidence="2" key="1">
    <citation type="submission" date="2025-08" db="UniProtKB">
        <authorList>
            <consortium name="Ensembl"/>
        </authorList>
    </citation>
    <scope>IDENTIFICATION</scope>
</reference>
<evidence type="ECO:0000313" key="3">
    <source>
        <dbReference type="Proteomes" id="UP000694423"/>
    </source>
</evidence>
<dbReference type="GO" id="GO:0001822">
    <property type="term" value="P:kidney development"/>
    <property type="evidence" value="ECO:0007669"/>
    <property type="project" value="TreeGrafter"/>
</dbReference>
<dbReference type="PANTHER" id="PTHR44117:SF1">
    <property type="entry name" value="INTRAFLAGELLAR TRANSPORT PROTEIN 88 HOMOLOG"/>
    <property type="match status" value="1"/>
</dbReference>
<dbReference type="GO" id="GO:0097730">
    <property type="term" value="C:non-motile cilium"/>
    <property type="evidence" value="ECO:0007669"/>
    <property type="project" value="TreeGrafter"/>
</dbReference>
<feature type="region of interest" description="Disordered" evidence="1">
    <location>
        <begin position="1"/>
        <end position="24"/>
    </location>
</feature>
<evidence type="ECO:0000313" key="2">
    <source>
        <dbReference type="Ensembl" id="ENSDNVP00000023524.1"/>
    </source>
</evidence>
<evidence type="ECO:0000256" key="1">
    <source>
        <dbReference type="SAM" id="MobiDB-lite"/>
    </source>
</evidence>
<organism evidence="2 3">
    <name type="scientific">Dromaius novaehollandiae</name>
    <name type="common">Emu</name>
    <dbReference type="NCBI Taxonomy" id="8790"/>
    <lineage>
        <taxon>Eukaryota</taxon>
        <taxon>Metazoa</taxon>
        <taxon>Chordata</taxon>
        <taxon>Craniata</taxon>
        <taxon>Vertebrata</taxon>
        <taxon>Euteleostomi</taxon>
        <taxon>Archelosauria</taxon>
        <taxon>Archosauria</taxon>
        <taxon>Dinosauria</taxon>
        <taxon>Saurischia</taxon>
        <taxon>Theropoda</taxon>
        <taxon>Coelurosauria</taxon>
        <taxon>Aves</taxon>
        <taxon>Palaeognathae</taxon>
        <taxon>Casuariiformes</taxon>
        <taxon>Dromaiidae</taxon>
        <taxon>Dromaius</taxon>
    </lineage>
</organism>
<reference evidence="2" key="2">
    <citation type="submission" date="2025-09" db="UniProtKB">
        <authorList>
            <consortium name="Ensembl"/>
        </authorList>
    </citation>
    <scope>IDENTIFICATION</scope>
</reference>
<dbReference type="GO" id="GO:0097546">
    <property type="term" value="C:ciliary base"/>
    <property type="evidence" value="ECO:0007669"/>
    <property type="project" value="TreeGrafter"/>
</dbReference>
<dbReference type="PANTHER" id="PTHR44117">
    <property type="entry name" value="INTRAFLAGELLAR TRANSPORT PROTEIN 88 HOMOLOG"/>
    <property type="match status" value="1"/>
</dbReference>
<dbReference type="GO" id="GO:1905515">
    <property type="term" value="P:non-motile cilium assembly"/>
    <property type="evidence" value="ECO:0007669"/>
    <property type="project" value="TreeGrafter"/>
</dbReference>
<protein>
    <submittedName>
        <fullName evidence="2">Uncharacterized protein</fullName>
    </submittedName>
</protein>
<dbReference type="GO" id="GO:0042073">
    <property type="term" value="P:intraciliary transport"/>
    <property type="evidence" value="ECO:0007669"/>
    <property type="project" value="TreeGrafter"/>
</dbReference>
<dbReference type="Proteomes" id="UP000694423">
    <property type="component" value="Unplaced"/>
</dbReference>
<dbReference type="GO" id="GO:0036064">
    <property type="term" value="C:ciliary basal body"/>
    <property type="evidence" value="ECO:0007669"/>
    <property type="project" value="TreeGrafter"/>
</dbReference>
<keyword evidence="3" id="KW-1185">Reference proteome</keyword>
<proteinExistence type="predicted"/>
<dbReference type="AlphaFoldDB" id="A0A8C4KF09"/>
<dbReference type="GO" id="GO:0005814">
    <property type="term" value="C:centriole"/>
    <property type="evidence" value="ECO:0007669"/>
    <property type="project" value="TreeGrafter"/>
</dbReference>
<name>A0A8C4KF09_DRONO</name>
<dbReference type="GO" id="GO:0060122">
    <property type="term" value="P:inner ear receptor cell stereocilium organization"/>
    <property type="evidence" value="ECO:0007669"/>
    <property type="project" value="TreeGrafter"/>
</dbReference>
<sequence length="102" mass="11198">MMQNVHLAPEADEDDLYSGYNDYNPTFDTEDLENDVAFQQAVRTSHGRRPPMTAKIPGTAASRPVATAFGSKATLTSSMGRPMTGAIQVKVLILTFYLDSER</sequence>
<accession>A0A8C4KF09</accession>